<evidence type="ECO:0000313" key="2">
    <source>
        <dbReference type="EMBL" id="GGA14950.1"/>
    </source>
</evidence>
<proteinExistence type="predicted"/>
<gene>
    <name evidence="2" type="ORF">GCM10008018_69790</name>
</gene>
<feature type="compositionally biased region" description="Low complexity" evidence="1">
    <location>
        <begin position="12"/>
        <end position="26"/>
    </location>
</feature>
<reference evidence="3" key="1">
    <citation type="journal article" date="2019" name="Int. J. Syst. Evol. Microbiol.">
        <title>The Global Catalogue of Microorganisms (GCM) 10K type strain sequencing project: providing services to taxonomists for standard genome sequencing and annotation.</title>
        <authorList>
            <consortium name="The Broad Institute Genomics Platform"/>
            <consortium name="The Broad Institute Genome Sequencing Center for Infectious Disease"/>
            <person name="Wu L."/>
            <person name="Ma J."/>
        </authorList>
    </citation>
    <scope>NUCLEOTIDE SEQUENCE [LARGE SCALE GENOMIC DNA]</scope>
    <source>
        <strain evidence="3">CGMCC 1.15043</strain>
    </source>
</reference>
<keyword evidence="3" id="KW-1185">Reference proteome</keyword>
<name>A0ABQ1FJV5_9BACL</name>
<comment type="caution">
    <text evidence="2">The sequence shown here is derived from an EMBL/GenBank/DDBJ whole genome shotgun (WGS) entry which is preliminary data.</text>
</comment>
<evidence type="ECO:0000313" key="3">
    <source>
        <dbReference type="Proteomes" id="UP000615455"/>
    </source>
</evidence>
<dbReference type="EMBL" id="BMHE01000078">
    <property type="protein sequence ID" value="GGA14950.1"/>
    <property type="molecule type" value="Genomic_DNA"/>
</dbReference>
<evidence type="ECO:0000256" key="1">
    <source>
        <dbReference type="SAM" id="MobiDB-lite"/>
    </source>
</evidence>
<feature type="region of interest" description="Disordered" evidence="1">
    <location>
        <begin position="1"/>
        <end position="26"/>
    </location>
</feature>
<dbReference type="InterPro" id="IPR015943">
    <property type="entry name" value="WD40/YVTN_repeat-like_dom_sf"/>
</dbReference>
<sequence>MPISSAQPTPLSVVTTEPTITPTSTTATSPIVLEGFEMPVTDGFRIFFDNHLSDLTGWTIDNEKNELHVFRTDNRGGNWKSSTLPIQQSWESQVDQNQIFSVLNNEGSSWILLTSKPSENIVNKTLYRTDDKGENWSFIGDYTSKITGDVTGIVFTDGKNGWISSSYKGKDSVPFYHTVDGGHTWNIQKLQLATDYPYGNVYPPYFDTDGHGTVKVEYVKSVDKKSIFYETSDNGQTWHLFTTALITKLKGNKDALKATRQFAEAWLSKDEKKLNSLTLQKLPESDLINMKNRDYVFFGVLPLQEVGSVGELCLGLQYQTDENSERQIMAVCLRKQPSSNQWKVYMLD</sequence>
<dbReference type="Proteomes" id="UP000615455">
    <property type="component" value="Unassembled WGS sequence"/>
</dbReference>
<evidence type="ECO:0008006" key="4">
    <source>
        <dbReference type="Google" id="ProtNLM"/>
    </source>
</evidence>
<accession>A0ABQ1FJV5</accession>
<dbReference type="Gene3D" id="2.130.10.10">
    <property type="entry name" value="YVTN repeat-like/Quinoprotein amine dehydrogenase"/>
    <property type="match status" value="1"/>
</dbReference>
<dbReference type="SUPFAM" id="SSF110296">
    <property type="entry name" value="Oligoxyloglucan reducing end-specific cellobiohydrolase"/>
    <property type="match status" value="1"/>
</dbReference>
<feature type="compositionally biased region" description="Polar residues" evidence="1">
    <location>
        <begin position="1"/>
        <end position="10"/>
    </location>
</feature>
<protein>
    <recommendedName>
        <fullName evidence="4">Exo-alpha-sialidase</fullName>
    </recommendedName>
</protein>
<organism evidence="2 3">
    <name type="scientific">Paenibacillus marchantiophytorum</name>
    <dbReference type="NCBI Taxonomy" id="1619310"/>
    <lineage>
        <taxon>Bacteria</taxon>
        <taxon>Bacillati</taxon>
        <taxon>Bacillota</taxon>
        <taxon>Bacilli</taxon>
        <taxon>Bacillales</taxon>
        <taxon>Paenibacillaceae</taxon>
        <taxon>Paenibacillus</taxon>
    </lineage>
</organism>